<dbReference type="InterPro" id="IPR011712">
    <property type="entry name" value="Sig_transdc_His_kin_sub3_dim/P"/>
</dbReference>
<keyword evidence="3" id="KW-0597">Phosphoprotein</keyword>
<dbReference type="SMART" id="SM00387">
    <property type="entry name" value="HATPase_c"/>
    <property type="match status" value="1"/>
</dbReference>
<gene>
    <name evidence="12" type="ORF">SAMN04488563_5502</name>
</gene>
<feature type="region of interest" description="Disordered" evidence="9">
    <location>
        <begin position="1"/>
        <end position="20"/>
    </location>
</feature>
<dbReference type="AlphaFoldDB" id="A0A1H2L8E9"/>
<evidence type="ECO:0000256" key="8">
    <source>
        <dbReference type="ARBA" id="ARBA00023012"/>
    </source>
</evidence>
<dbReference type="SUPFAM" id="SSF55874">
    <property type="entry name" value="ATPase domain of HSP90 chaperone/DNA topoisomerase II/histidine kinase"/>
    <property type="match status" value="1"/>
</dbReference>
<keyword evidence="10" id="KW-0812">Transmembrane</keyword>
<sequence>MDRTDDGRSSGRPAPAVSLPPFPVDTPGILERLRLTAVATGTAALAVPAWILLILAIMAVPLSVIGIGLWIALIVVYGTAALVNVLRTLAEGLLDADLPEHPVDGPRRSPLRLIAGWVRDPLRWRELALVGFTATGGLVLSMLPIGLLTSLPVYGVFLLIDGGPVWSALTVLAVPLTVLWWVGTPWLVRTRALADAAILGHSLTRRLAERVAEVEKTRAELIDHSAAEVRRIERDLHDGPQARIAAVGMNVGLAERLMKTDPEAAFELLREAREGTVSALEDLRSVVRGIHPPALADRGLTGAVEALALALPGPVTVTLRLPERLPAPVESALYFAVAEALANAVKHAGATRIWVTGSTEPGRVRLVVGDDGRGGADPRGSGLAGITRRLAAFDGTVAVASPAGGPTTVTLEVPWHS</sequence>
<name>A0A1H2L8E9_9ACTN</name>
<dbReference type="InterPro" id="IPR003594">
    <property type="entry name" value="HATPase_dom"/>
</dbReference>
<dbReference type="Gene3D" id="3.30.565.10">
    <property type="entry name" value="Histidine kinase-like ATPase, C-terminal domain"/>
    <property type="match status" value="1"/>
</dbReference>
<evidence type="ECO:0000256" key="9">
    <source>
        <dbReference type="SAM" id="MobiDB-lite"/>
    </source>
</evidence>
<keyword evidence="6 12" id="KW-0418">Kinase</keyword>
<keyword evidence="10" id="KW-0472">Membrane</keyword>
<evidence type="ECO:0000256" key="7">
    <source>
        <dbReference type="ARBA" id="ARBA00022840"/>
    </source>
</evidence>
<dbReference type="CDD" id="cd16917">
    <property type="entry name" value="HATPase_UhpB-NarQ-NarX-like"/>
    <property type="match status" value="1"/>
</dbReference>
<dbReference type="GO" id="GO:0000155">
    <property type="term" value="F:phosphorelay sensor kinase activity"/>
    <property type="evidence" value="ECO:0007669"/>
    <property type="project" value="InterPro"/>
</dbReference>
<dbReference type="PANTHER" id="PTHR24421:SF10">
    <property type="entry name" value="NITRATE_NITRITE SENSOR PROTEIN NARQ"/>
    <property type="match status" value="1"/>
</dbReference>
<accession>A0A1H2L8E9</accession>
<evidence type="ECO:0000256" key="1">
    <source>
        <dbReference type="ARBA" id="ARBA00000085"/>
    </source>
</evidence>
<keyword evidence="7" id="KW-0067">ATP-binding</keyword>
<keyword evidence="13" id="KW-1185">Reference proteome</keyword>
<dbReference type="Pfam" id="PF07730">
    <property type="entry name" value="HisKA_3"/>
    <property type="match status" value="1"/>
</dbReference>
<feature type="transmembrane region" description="Helical" evidence="10">
    <location>
        <begin position="166"/>
        <end position="188"/>
    </location>
</feature>
<reference evidence="13" key="1">
    <citation type="submission" date="2016-10" db="EMBL/GenBank/DDBJ databases">
        <authorList>
            <person name="Varghese N."/>
            <person name="Submissions S."/>
        </authorList>
    </citation>
    <scope>NUCLEOTIDE SEQUENCE [LARGE SCALE GENOMIC DNA]</scope>
    <source>
        <strain evidence="13">DSM 45079</strain>
    </source>
</reference>
<organism evidence="12 13">
    <name type="scientific">Jiangella alkaliphila</name>
    <dbReference type="NCBI Taxonomy" id="419479"/>
    <lineage>
        <taxon>Bacteria</taxon>
        <taxon>Bacillati</taxon>
        <taxon>Actinomycetota</taxon>
        <taxon>Actinomycetes</taxon>
        <taxon>Jiangellales</taxon>
        <taxon>Jiangellaceae</taxon>
        <taxon>Jiangella</taxon>
    </lineage>
</organism>
<evidence type="ECO:0000256" key="10">
    <source>
        <dbReference type="SAM" id="Phobius"/>
    </source>
</evidence>
<comment type="catalytic activity">
    <reaction evidence="1">
        <text>ATP + protein L-histidine = ADP + protein N-phospho-L-histidine.</text>
        <dbReference type="EC" id="2.7.13.3"/>
    </reaction>
</comment>
<evidence type="ECO:0000256" key="6">
    <source>
        <dbReference type="ARBA" id="ARBA00022777"/>
    </source>
</evidence>
<dbReference type="GO" id="GO:0016020">
    <property type="term" value="C:membrane"/>
    <property type="evidence" value="ECO:0007669"/>
    <property type="project" value="InterPro"/>
</dbReference>
<dbReference type="InterPro" id="IPR025828">
    <property type="entry name" value="Put_sensor_dom"/>
</dbReference>
<dbReference type="PANTHER" id="PTHR24421">
    <property type="entry name" value="NITRATE/NITRITE SENSOR PROTEIN NARX-RELATED"/>
    <property type="match status" value="1"/>
</dbReference>
<feature type="transmembrane region" description="Helical" evidence="10">
    <location>
        <begin position="35"/>
        <end position="58"/>
    </location>
</feature>
<dbReference type="InterPro" id="IPR036890">
    <property type="entry name" value="HATPase_C_sf"/>
</dbReference>
<dbReference type="STRING" id="419479.SAMN04488563_5502"/>
<feature type="transmembrane region" description="Helical" evidence="10">
    <location>
        <begin position="64"/>
        <end position="86"/>
    </location>
</feature>
<dbReference type="InterPro" id="IPR050482">
    <property type="entry name" value="Sensor_HK_TwoCompSys"/>
</dbReference>
<dbReference type="Gene3D" id="1.20.5.1930">
    <property type="match status" value="1"/>
</dbReference>
<proteinExistence type="predicted"/>
<evidence type="ECO:0000313" key="13">
    <source>
        <dbReference type="Proteomes" id="UP000182977"/>
    </source>
</evidence>
<evidence type="ECO:0000313" key="12">
    <source>
        <dbReference type="EMBL" id="SDU77337.1"/>
    </source>
</evidence>
<dbReference type="GO" id="GO:0005524">
    <property type="term" value="F:ATP binding"/>
    <property type="evidence" value="ECO:0007669"/>
    <property type="project" value="UniProtKB-KW"/>
</dbReference>
<dbReference type="GO" id="GO:0046983">
    <property type="term" value="F:protein dimerization activity"/>
    <property type="evidence" value="ECO:0007669"/>
    <property type="project" value="InterPro"/>
</dbReference>
<dbReference type="Pfam" id="PF13796">
    <property type="entry name" value="Sensor"/>
    <property type="match status" value="1"/>
</dbReference>
<keyword evidence="10" id="KW-1133">Transmembrane helix</keyword>
<evidence type="ECO:0000256" key="2">
    <source>
        <dbReference type="ARBA" id="ARBA00012438"/>
    </source>
</evidence>
<evidence type="ECO:0000256" key="4">
    <source>
        <dbReference type="ARBA" id="ARBA00022679"/>
    </source>
</evidence>
<evidence type="ECO:0000259" key="11">
    <source>
        <dbReference type="SMART" id="SM00387"/>
    </source>
</evidence>
<evidence type="ECO:0000256" key="3">
    <source>
        <dbReference type="ARBA" id="ARBA00022553"/>
    </source>
</evidence>
<feature type="domain" description="Histidine kinase/HSP90-like ATPase" evidence="11">
    <location>
        <begin position="328"/>
        <end position="417"/>
    </location>
</feature>
<dbReference type="EMBL" id="LT629791">
    <property type="protein sequence ID" value="SDU77337.1"/>
    <property type="molecule type" value="Genomic_DNA"/>
</dbReference>
<keyword evidence="4" id="KW-0808">Transferase</keyword>
<evidence type="ECO:0000256" key="5">
    <source>
        <dbReference type="ARBA" id="ARBA00022741"/>
    </source>
</evidence>
<dbReference type="OrthoDB" id="3217947at2"/>
<dbReference type="RefSeq" id="WP_052762915.1">
    <property type="nucleotide sequence ID" value="NZ_LBMC01000042.1"/>
</dbReference>
<keyword evidence="5" id="KW-0547">Nucleotide-binding</keyword>
<dbReference type="Pfam" id="PF02518">
    <property type="entry name" value="HATPase_c"/>
    <property type="match status" value="1"/>
</dbReference>
<dbReference type="Proteomes" id="UP000182977">
    <property type="component" value="Chromosome I"/>
</dbReference>
<dbReference type="EC" id="2.7.13.3" evidence="2"/>
<feature type="transmembrane region" description="Helical" evidence="10">
    <location>
        <begin position="127"/>
        <end position="160"/>
    </location>
</feature>
<keyword evidence="8" id="KW-0902">Two-component regulatory system</keyword>
<protein>
    <recommendedName>
        <fullName evidence="2">histidine kinase</fullName>
        <ecNumber evidence="2">2.7.13.3</ecNumber>
    </recommendedName>
</protein>